<keyword evidence="1" id="KW-0614">Plasmid</keyword>
<name>A0ABX7BHS4_9PROT</name>
<sequence>MTIAEHIAIMARMEAARRETHAHLGLIERQIAARAERLMTTFRARSRDYRKSRSTWSHADEQLYRATLSELNFSRHREVDGLSRKLARQDAAIAAFRRRHGFSEVDPELDMAVLRGLILRSASPCAVS</sequence>
<dbReference type="Proteomes" id="UP000595197">
    <property type="component" value="Plasmid pTT6-3"/>
</dbReference>
<protein>
    <submittedName>
        <fullName evidence="1">Uncharacterized protein</fullName>
    </submittedName>
</protein>
<organism evidence="1 2">
    <name type="scientific">Skermanella cutis</name>
    <dbReference type="NCBI Taxonomy" id="2775420"/>
    <lineage>
        <taxon>Bacteria</taxon>
        <taxon>Pseudomonadati</taxon>
        <taxon>Pseudomonadota</taxon>
        <taxon>Alphaproteobacteria</taxon>
        <taxon>Rhodospirillales</taxon>
        <taxon>Azospirillaceae</taxon>
        <taxon>Skermanella</taxon>
    </lineage>
</organism>
<proteinExistence type="predicted"/>
<dbReference type="EMBL" id="CP067423">
    <property type="protein sequence ID" value="QQP93925.1"/>
    <property type="molecule type" value="Genomic_DNA"/>
</dbReference>
<evidence type="ECO:0000313" key="1">
    <source>
        <dbReference type="EMBL" id="QQP93925.1"/>
    </source>
</evidence>
<evidence type="ECO:0000313" key="2">
    <source>
        <dbReference type="Proteomes" id="UP000595197"/>
    </source>
</evidence>
<keyword evidence="2" id="KW-1185">Reference proteome</keyword>
<accession>A0ABX7BHS4</accession>
<reference evidence="1" key="1">
    <citation type="submission" date="2021-02" db="EMBL/GenBank/DDBJ databases">
        <title>Skermanella TT6 skin isolate.</title>
        <authorList>
            <person name="Lee K."/>
            <person name="Ganzorig M."/>
        </authorList>
    </citation>
    <scope>NUCLEOTIDE SEQUENCE</scope>
    <source>
        <strain evidence="1">TT6</strain>
    </source>
</reference>
<geneLocation type="plasmid" evidence="1 2">
    <name>pTT6-3</name>
</geneLocation>
<dbReference type="RefSeq" id="WP_185910477.1">
    <property type="nucleotide sequence ID" value="NZ_CP067423.1"/>
</dbReference>
<gene>
    <name evidence="1" type="ORF">IGS68_34040</name>
</gene>